<dbReference type="Proteomes" id="UP000245974">
    <property type="component" value="Unassembled WGS sequence"/>
</dbReference>
<name>A0A2U3N4G2_9GAMM</name>
<dbReference type="GO" id="GO:0008806">
    <property type="term" value="F:carboxymethylenebutenolidase activity"/>
    <property type="evidence" value="ECO:0007669"/>
    <property type="project" value="UniProtKB-EC"/>
</dbReference>
<gene>
    <name evidence="2" type="primary">clcD</name>
    <name evidence="2" type="ORF">KPC_3739</name>
</gene>
<reference evidence="3" key="1">
    <citation type="submission" date="2018-03" db="EMBL/GenBank/DDBJ databases">
        <authorList>
            <person name="Blom J."/>
        </authorList>
    </citation>
    <scope>NUCLEOTIDE SEQUENCE [LARGE SCALE GENOMIC DNA]</scope>
    <source>
        <strain evidence="3">KPC-SM-21</strain>
    </source>
</reference>
<protein>
    <submittedName>
        <fullName evidence="2">Carboxymethylenebutenolidase</fullName>
        <ecNumber evidence="2">3.1.1.45</ecNumber>
    </submittedName>
</protein>
<sequence>MNGTYVDINNGRQSFKAYLTVPETGHGPGIILCQEIFGVNEVMRKQADYLAEEGYTVIVPDLYWRQQRGVELGYTPEDFEKAFKLYTEFSEDLAIEDIQSCIQFLSESEACISAEFGVVGYCLGGKLAYLAGCRLAKIKTAVSYYGVGIEKSLSELNQLKGTLILHMPELDEFCPESIRHQIINTAKSYPDVQTFVYPAVGHAFARVGEDHYNKPASDLAHGRTIAALRKALGPDYDLEALWEEHVRYEFETRNVPQTMATMVAEPYVNHIPTMTGGVGYAQLSRFYRHHFIHNNPKDMALTPISRTVGASQLVDEFIMSFTHDEEIDWLIPGIKPTGKFVQIPMLGVIKFRGPKLCHEHIYWDQASVLVQLGILNPQGLPIAGEETALKLLDERLPSNTLMDSWGSSEGKAID</sequence>
<dbReference type="SUPFAM" id="SSF54427">
    <property type="entry name" value="NTF2-like"/>
    <property type="match status" value="1"/>
</dbReference>
<keyword evidence="2" id="KW-0378">Hydrolase</keyword>
<keyword evidence="3" id="KW-1185">Reference proteome</keyword>
<proteinExistence type="predicted"/>
<organism evidence="2 3">
    <name type="scientific">Acinetobacter stercoris</name>
    <dbReference type="NCBI Taxonomy" id="2126983"/>
    <lineage>
        <taxon>Bacteria</taxon>
        <taxon>Pseudomonadati</taxon>
        <taxon>Pseudomonadota</taxon>
        <taxon>Gammaproteobacteria</taxon>
        <taxon>Moraxellales</taxon>
        <taxon>Moraxellaceae</taxon>
        <taxon>Acinetobacter</taxon>
    </lineage>
</organism>
<evidence type="ECO:0000313" key="3">
    <source>
        <dbReference type="Proteomes" id="UP000245974"/>
    </source>
</evidence>
<dbReference type="EMBL" id="OOGT01000347">
    <property type="protein sequence ID" value="SPL72561.1"/>
    <property type="molecule type" value="Genomic_DNA"/>
</dbReference>
<dbReference type="InterPro" id="IPR002925">
    <property type="entry name" value="Dienelactn_hydro"/>
</dbReference>
<dbReference type="Gene3D" id="3.40.50.1820">
    <property type="entry name" value="alpha/beta hydrolase"/>
    <property type="match status" value="1"/>
</dbReference>
<evidence type="ECO:0000259" key="1">
    <source>
        <dbReference type="Pfam" id="PF01738"/>
    </source>
</evidence>
<dbReference type="SUPFAM" id="SSF53474">
    <property type="entry name" value="alpha/beta-Hydrolases"/>
    <property type="match status" value="1"/>
</dbReference>
<dbReference type="InterPro" id="IPR032710">
    <property type="entry name" value="NTF2-like_dom_sf"/>
</dbReference>
<dbReference type="InterPro" id="IPR051049">
    <property type="entry name" value="Dienelactone_hydrolase-like"/>
</dbReference>
<dbReference type="PANTHER" id="PTHR46623:SF6">
    <property type="entry name" value="ALPHA_BETA-HYDROLASES SUPERFAMILY PROTEIN"/>
    <property type="match status" value="1"/>
</dbReference>
<dbReference type="OrthoDB" id="9787933at2"/>
<dbReference type="Gene3D" id="3.10.450.50">
    <property type="match status" value="1"/>
</dbReference>
<dbReference type="EC" id="3.1.1.45" evidence="2"/>
<dbReference type="InterPro" id="IPR029058">
    <property type="entry name" value="AB_hydrolase_fold"/>
</dbReference>
<evidence type="ECO:0000313" key="2">
    <source>
        <dbReference type="EMBL" id="SPL72561.1"/>
    </source>
</evidence>
<accession>A0A2U3N4G2</accession>
<dbReference type="PANTHER" id="PTHR46623">
    <property type="entry name" value="CARBOXYMETHYLENEBUTENOLIDASE-RELATED"/>
    <property type="match status" value="1"/>
</dbReference>
<feature type="domain" description="Dienelactone hydrolase" evidence="1">
    <location>
        <begin position="15"/>
        <end position="230"/>
    </location>
</feature>
<dbReference type="AlphaFoldDB" id="A0A2U3N4G2"/>
<dbReference type="InParanoid" id="A0A2U3N4G2"/>
<dbReference type="RefSeq" id="WP_121975939.1">
    <property type="nucleotide sequence ID" value="NZ_OOGT01000347.1"/>
</dbReference>
<dbReference type="Pfam" id="PF01738">
    <property type="entry name" value="DLH"/>
    <property type="match status" value="1"/>
</dbReference>